<dbReference type="EMBL" id="DYWX01000085">
    <property type="protein sequence ID" value="HJF28186.1"/>
    <property type="molecule type" value="Genomic_DNA"/>
</dbReference>
<reference evidence="1" key="2">
    <citation type="submission" date="2021-09" db="EMBL/GenBank/DDBJ databases">
        <authorList>
            <person name="Gilroy R."/>
        </authorList>
    </citation>
    <scope>NUCLEOTIDE SEQUENCE</scope>
    <source>
        <strain evidence="1">CHK135-1449</strain>
    </source>
</reference>
<organism evidence="1 2">
    <name type="scientific">Acinetobacter lwoffii</name>
    <dbReference type="NCBI Taxonomy" id="28090"/>
    <lineage>
        <taxon>Bacteria</taxon>
        <taxon>Pseudomonadati</taxon>
        <taxon>Pseudomonadota</taxon>
        <taxon>Gammaproteobacteria</taxon>
        <taxon>Moraxellales</taxon>
        <taxon>Moraxellaceae</taxon>
        <taxon>Acinetobacter</taxon>
    </lineage>
</organism>
<proteinExistence type="predicted"/>
<comment type="caution">
    <text evidence="1">The sequence shown here is derived from an EMBL/GenBank/DDBJ whole genome shotgun (WGS) entry which is preliminary data.</text>
</comment>
<accession>A0A9D2ZYY0</accession>
<reference evidence="1" key="1">
    <citation type="journal article" date="2021" name="PeerJ">
        <title>Extensive microbial diversity within the chicken gut microbiome revealed by metagenomics and culture.</title>
        <authorList>
            <person name="Gilroy R."/>
            <person name="Ravi A."/>
            <person name="Getino M."/>
            <person name="Pursley I."/>
            <person name="Horton D.L."/>
            <person name="Alikhan N.F."/>
            <person name="Baker D."/>
            <person name="Gharbi K."/>
            <person name="Hall N."/>
            <person name="Watson M."/>
            <person name="Adriaenssens E.M."/>
            <person name="Foster-Nyarko E."/>
            <person name="Jarju S."/>
            <person name="Secka A."/>
            <person name="Antonio M."/>
            <person name="Oren A."/>
            <person name="Chaudhuri R.R."/>
            <person name="La Ragione R."/>
            <person name="Hildebrand F."/>
            <person name="Pallen M.J."/>
        </authorList>
    </citation>
    <scope>NUCLEOTIDE SEQUENCE</scope>
    <source>
        <strain evidence="1">CHK135-1449</strain>
    </source>
</reference>
<evidence type="ECO:0000313" key="2">
    <source>
        <dbReference type="Proteomes" id="UP000787156"/>
    </source>
</evidence>
<protein>
    <submittedName>
        <fullName evidence="1">Uncharacterized protein</fullName>
    </submittedName>
</protein>
<gene>
    <name evidence="1" type="ORF">K8V79_08075</name>
</gene>
<dbReference type="Proteomes" id="UP000787156">
    <property type="component" value="Unassembled WGS sequence"/>
</dbReference>
<name>A0A9D2ZYY0_ACILW</name>
<sequence>MSLLQSKPLKFKCQPCNKVYLHYYKPKQRQYPHCPSCKQAGSLLGSIEAEDLLRHPVEFVTSYIKQTLHKPGKSH</sequence>
<dbReference type="AlphaFoldDB" id="A0A9D2ZYY0"/>
<evidence type="ECO:0000313" key="1">
    <source>
        <dbReference type="EMBL" id="HJF28186.1"/>
    </source>
</evidence>